<feature type="coiled-coil region" evidence="1">
    <location>
        <begin position="347"/>
        <end position="377"/>
    </location>
</feature>
<evidence type="ECO:0000256" key="3">
    <source>
        <dbReference type="SAM" id="SignalP"/>
    </source>
</evidence>
<sequence>MVFRKTIKHFCILASEMLLTNAAFYKGGPAKTLEDIFEGYRPQSPFCDQYNLLSYASNKQHTGKQPNIESYNNLLTKNTDLTPPAMSNNRNFEESFENGESMRMKLADSEKELDLWTPFSGDWGEDFMFSNSEWDEVLNHTKESQLAEIKYDFANTLEGAEYSYHDYNRDNIFLCEKNLGLIPRPESSGTLSGVSLNGAVETQFPAQQNLVESSFTVNPPLKSLNRSGPTLGLAENIYTNVLDKAFSFNQQEEARDLHLEGQDSNGIFESPSSLHLNQDSNSSRKTITGNPRKKKKYEAVELPIFKKKKQQSKELYLEKKNKVNDKILLQRDRFSSNNIAQQPQLSLEDAKEQLKIKNKTNKKISQLKKHLKDVIDDVKLNLKHRNVVNTKKSTFGLLLETMDNFADNISTENGLGNIMEIKQEDLSIYIKKPFIKPFLGGSEFLLCQSLFEKLHEAFKQHRVFKLIYDQIKRNNGITFYIKSHQVDLFFNLKAFNFKVKNSAWQKVNKNASYYLDKLAKTFAKAIELIPWKNTFNSDNGVEIFQKREIYLNNSWIGKYIPEYGTLPTQRFDLRKLFLAYTSLINKILCSGENDLINHFSDRQKAAINFFDEFISCLEIDEIDSGTYFIKNEKLPLDENLKKIFLENPGLTYSINEFQLRIVNGNRNKIGILWRIIALWLAKDKYDYFIAIYCPKNDVLSCFKNFVNSLFFFILES</sequence>
<evidence type="ECO:0000313" key="4">
    <source>
        <dbReference type="EMBL" id="CAH7670391.1"/>
    </source>
</evidence>
<evidence type="ECO:0000256" key="2">
    <source>
        <dbReference type="SAM" id="MobiDB-lite"/>
    </source>
</evidence>
<comment type="caution">
    <text evidence="4">The sequence shown here is derived from an EMBL/GenBank/DDBJ whole genome shotgun (WGS) entry which is preliminary data.</text>
</comment>
<feature type="region of interest" description="Disordered" evidence="2">
    <location>
        <begin position="262"/>
        <end position="294"/>
    </location>
</feature>
<dbReference type="Proteomes" id="UP001153365">
    <property type="component" value="Unassembled WGS sequence"/>
</dbReference>
<organism evidence="4 5">
    <name type="scientific">Phakopsora pachyrhizi</name>
    <name type="common">Asian soybean rust disease fungus</name>
    <dbReference type="NCBI Taxonomy" id="170000"/>
    <lineage>
        <taxon>Eukaryota</taxon>
        <taxon>Fungi</taxon>
        <taxon>Dikarya</taxon>
        <taxon>Basidiomycota</taxon>
        <taxon>Pucciniomycotina</taxon>
        <taxon>Pucciniomycetes</taxon>
        <taxon>Pucciniales</taxon>
        <taxon>Phakopsoraceae</taxon>
        <taxon>Phakopsora</taxon>
    </lineage>
</organism>
<keyword evidence="5" id="KW-1185">Reference proteome</keyword>
<reference evidence="4" key="1">
    <citation type="submission" date="2022-06" db="EMBL/GenBank/DDBJ databases">
        <authorList>
            <consortium name="SYNGENTA / RWTH Aachen University"/>
        </authorList>
    </citation>
    <scope>NUCLEOTIDE SEQUENCE</scope>
</reference>
<evidence type="ECO:0000256" key="1">
    <source>
        <dbReference type="SAM" id="Coils"/>
    </source>
</evidence>
<feature type="chain" id="PRO_5043347845" evidence="3">
    <location>
        <begin position="23"/>
        <end position="716"/>
    </location>
</feature>
<evidence type="ECO:0000313" key="5">
    <source>
        <dbReference type="Proteomes" id="UP001153365"/>
    </source>
</evidence>
<proteinExistence type="predicted"/>
<dbReference type="EMBL" id="CALTRL010000982">
    <property type="protein sequence ID" value="CAH7670391.1"/>
    <property type="molecule type" value="Genomic_DNA"/>
</dbReference>
<gene>
    <name evidence="4" type="ORF">PPACK8108_LOCUS5094</name>
</gene>
<protein>
    <submittedName>
        <fullName evidence="4">Expressed protein</fullName>
    </submittedName>
</protein>
<keyword evidence="1" id="KW-0175">Coiled coil</keyword>
<feature type="signal peptide" evidence="3">
    <location>
        <begin position="1"/>
        <end position="22"/>
    </location>
</feature>
<keyword evidence="3" id="KW-0732">Signal</keyword>
<name>A0AAV0ARH6_PHAPC</name>
<dbReference type="AlphaFoldDB" id="A0AAV0ARH6"/>
<feature type="compositionally biased region" description="Polar residues" evidence="2">
    <location>
        <begin position="262"/>
        <end position="289"/>
    </location>
</feature>
<accession>A0AAV0ARH6</accession>